<dbReference type="EMBL" id="CP064787">
    <property type="protein sequence ID" value="QSG05844.1"/>
    <property type="molecule type" value="Genomic_DNA"/>
</dbReference>
<dbReference type="Pfam" id="PF00149">
    <property type="entry name" value="Metallophos"/>
    <property type="match status" value="1"/>
</dbReference>
<sequence>MSLAHARSSMTIAFRDRAVLIDGTLVLADLHFGRAAASAVEAPIEDGRDMIDRLDDLLDSMAPRRVVLAGDVLHAFDTVAPTVENRLAALEERVIDADAELIVVAGNHDTMLEQVRAGPTATHHRLDDRTVVVHGHERPAVEAQRYVLGHDHPAIEIEGQRRPCFLQGPGGPDGSDVLVLPAFNRFTAGVSINEMSATDFQSPLIVAADPLEPIVRDERTDETLRFPPLGTFRNHL</sequence>
<dbReference type="PANTHER" id="PTHR39323">
    <property type="entry name" value="BLR1149 PROTEIN"/>
    <property type="match status" value="1"/>
</dbReference>
<evidence type="ECO:0000313" key="2">
    <source>
        <dbReference type="EMBL" id="QSG05844.1"/>
    </source>
</evidence>
<evidence type="ECO:0000259" key="1">
    <source>
        <dbReference type="Pfam" id="PF00149"/>
    </source>
</evidence>
<dbReference type="InterPro" id="IPR029052">
    <property type="entry name" value="Metallo-depent_PP-like"/>
</dbReference>
<dbReference type="InterPro" id="IPR024173">
    <property type="entry name" value="Pesterase_MJ0037-like"/>
</dbReference>
<dbReference type="GO" id="GO:0016787">
    <property type="term" value="F:hydrolase activity"/>
    <property type="evidence" value="ECO:0007669"/>
    <property type="project" value="UniProtKB-KW"/>
</dbReference>
<organism evidence="2 3">
    <name type="scientific">Halapricum desulfuricans</name>
    <dbReference type="NCBI Taxonomy" id="2841257"/>
    <lineage>
        <taxon>Archaea</taxon>
        <taxon>Methanobacteriati</taxon>
        <taxon>Methanobacteriota</taxon>
        <taxon>Stenosarchaea group</taxon>
        <taxon>Halobacteria</taxon>
        <taxon>Halobacteriales</taxon>
        <taxon>Haloarculaceae</taxon>
        <taxon>Halapricum</taxon>
    </lineage>
</organism>
<reference evidence="2" key="1">
    <citation type="submission" date="2020-11" db="EMBL/GenBank/DDBJ databases">
        <title>Carbohydrate-dependent, anaerobic sulfur respiration: A novel catabolism in halophilic archaea.</title>
        <authorList>
            <person name="Sorokin D.Y."/>
            <person name="Messina E."/>
            <person name="Smedile F."/>
            <person name="La Cono V."/>
            <person name="Hallsworth J.E."/>
            <person name="Yakimov M.M."/>
        </authorList>
    </citation>
    <scope>NUCLEOTIDE SEQUENCE</scope>
    <source>
        <strain evidence="2">HSR12-1</strain>
    </source>
</reference>
<protein>
    <submittedName>
        <fullName evidence="2">Putative phosphohydrolase, MPP superfamily</fullName>
    </submittedName>
</protein>
<name>A0A897MZG6_9EURY</name>
<gene>
    <name evidence="2" type="ORF">HSR121_1501</name>
</gene>
<proteinExistence type="predicted"/>
<dbReference type="Proteomes" id="UP000663525">
    <property type="component" value="Chromosome"/>
</dbReference>
<evidence type="ECO:0000313" key="3">
    <source>
        <dbReference type="Proteomes" id="UP000663525"/>
    </source>
</evidence>
<dbReference type="PIRSF" id="PIRSF000887">
    <property type="entry name" value="Pesterase_MJ0037"/>
    <property type="match status" value="1"/>
</dbReference>
<dbReference type="InterPro" id="IPR004843">
    <property type="entry name" value="Calcineurin-like_PHP"/>
</dbReference>
<accession>A0A897MZG6</accession>
<dbReference type="AlphaFoldDB" id="A0A897MZG6"/>
<dbReference type="Gene3D" id="3.60.21.10">
    <property type="match status" value="1"/>
</dbReference>
<dbReference type="PANTHER" id="PTHR39323:SF1">
    <property type="entry name" value="BLR1149 PROTEIN"/>
    <property type="match status" value="1"/>
</dbReference>
<feature type="domain" description="Calcineurin-like phosphoesterase" evidence="1">
    <location>
        <begin position="25"/>
        <end position="136"/>
    </location>
</feature>
<keyword evidence="2" id="KW-0378">Hydrolase</keyword>
<dbReference type="SUPFAM" id="SSF56300">
    <property type="entry name" value="Metallo-dependent phosphatases"/>
    <property type="match status" value="1"/>
</dbReference>